<proteinExistence type="predicted"/>
<dbReference type="Proteomes" id="UP000288429">
    <property type="component" value="Unassembled WGS sequence"/>
</dbReference>
<evidence type="ECO:0000313" key="3">
    <source>
        <dbReference type="Proteomes" id="UP000288429"/>
    </source>
</evidence>
<dbReference type="AlphaFoldDB" id="A0A428S6W1"/>
<keyword evidence="3" id="KW-1185">Reference proteome</keyword>
<dbReference type="InterPro" id="IPR010730">
    <property type="entry name" value="HET"/>
</dbReference>
<protein>
    <recommendedName>
        <fullName evidence="1">Heterokaryon incompatibility domain-containing protein</fullName>
    </recommendedName>
</protein>
<dbReference type="PANTHER" id="PTHR24148:SF64">
    <property type="entry name" value="HETEROKARYON INCOMPATIBILITY DOMAIN-CONTAINING PROTEIN"/>
    <property type="match status" value="1"/>
</dbReference>
<feature type="domain" description="Heterokaryon incompatibility" evidence="1">
    <location>
        <begin position="99"/>
        <end position="287"/>
    </location>
</feature>
<evidence type="ECO:0000313" key="2">
    <source>
        <dbReference type="EMBL" id="RSL85494.1"/>
    </source>
</evidence>
<reference evidence="2 3" key="1">
    <citation type="submission" date="2017-06" db="EMBL/GenBank/DDBJ databases">
        <title>Cmopartive genomic analysis of Ambrosia Fusariam Clade fungi.</title>
        <authorList>
            <person name="Stajich J.E."/>
            <person name="Carrillo J."/>
            <person name="Kijimoto T."/>
            <person name="Eskalen A."/>
            <person name="O'Donnell K."/>
            <person name="Kasson M."/>
        </authorList>
    </citation>
    <scope>NUCLEOTIDE SEQUENCE [LARGE SCALE GENOMIC DNA]</scope>
    <source>
        <strain evidence="2 3">NRRL 20438</strain>
    </source>
</reference>
<accession>A0A428S6W1</accession>
<name>A0A428S6W1_9HYPO</name>
<organism evidence="2 3">
    <name type="scientific">Fusarium ambrosium</name>
    <dbReference type="NCBI Taxonomy" id="131363"/>
    <lineage>
        <taxon>Eukaryota</taxon>
        <taxon>Fungi</taxon>
        <taxon>Dikarya</taxon>
        <taxon>Ascomycota</taxon>
        <taxon>Pezizomycotina</taxon>
        <taxon>Sordariomycetes</taxon>
        <taxon>Hypocreomycetidae</taxon>
        <taxon>Hypocreales</taxon>
        <taxon>Nectriaceae</taxon>
        <taxon>Fusarium</taxon>
        <taxon>Fusarium solani species complex</taxon>
    </lineage>
</organism>
<evidence type="ECO:0000259" key="1">
    <source>
        <dbReference type="Pfam" id="PF06985"/>
    </source>
</evidence>
<dbReference type="InterPro" id="IPR052895">
    <property type="entry name" value="HetReg/Transcr_Mod"/>
</dbReference>
<dbReference type="PANTHER" id="PTHR24148">
    <property type="entry name" value="ANKYRIN REPEAT DOMAIN-CONTAINING PROTEIN 39 HOMOLOG-RELATED"/>
    <property type="match status" value="1"/>
</dbReference>
<gene>
    <name evidence="2" type="ORF">CDV31_016557</name>
</gene>
<comment type="caution">
    <text evidence="2">The sequence shown here is derived from an EMBL/GenBank/DDBJ whole genome shotgun (WGS) entry which is preliminary data.</text>
</comment>
<sequence>MDPKAYAIYKRLREQTGQSFEPTSSRQHKWPKEITIPLIRPPENSENRKRHVIAYDPLPTPTSIRVLQVHPEEFENEFDFYSTPRCSLVVRDLDDDPVYDALSYTWDCPVTIYSDANEVSSAAAWAAPSFEIICDGKPLSVTANLYAAILSWRLQSSKTGRRYCRILKGIKIVHPTRNIWIDQICINQSDLQERNSQVMLMGRIFKQSRLCLVWLGGDDQFSQTAINTMAKVLNTGAGTFSKLEALNIFQTKIYHDIGIKPIEPWEWITLYAFLSRSWFWRSWVVQEAALPRQLSFVCGVTALPLEHLSYLMDFLTEAKCIHSMINFAQALQGHSNAFTKQAEARMAQDPGIRLYQPNPDDRPNDSILTFLYGIRTIAFGFQSSVHNFTKTWEPDHHGLCSILGSFRTMRATDPRDKVYAFLGLAEKLGQPGTLHPAYEKPIGEVFRDAIKFMLQSSNSLNALGLKEDPRRTKTPGLESWVPDFTSEGLMPPIDHPVLNLWSVGERAGNTYFTFHPGGVLEVRGLRIGTACAAHMFTGLHSLVLDDGPGSFMSLVEALPECSNVWIPPMTPRLRSYLGTGNLIPNKEIYDQPFIGEEGTIDRQPRLEVLWRTLLLNHFGKEFPPSKRTGDLILQYWDRQLHIRMGIAGFGHAALRGHTNTLYTYIGEDSPDWDMLKSSISRMYCSQRILKGQHSDDAQNELFPEEMSAILPELDAAWAEGRDSVQGEAMAEDFRKEILTPFSAETLKFERDVHLNCVGRSLFATSEGHLGAGPDSTREGDEIWNLVGADTPFVLRPQGDGRYTLLGGAYVHGAMFAEWHEGDFDAIAKDIKTISIV</sequence>
<dbReference type="EMBL" id="NIZV01000562">
    <property type="protein sequence ID" value="RSL85494.1"/>
    <property type="molecule type" value="Genomic_DNA"/>
</dbReference>
<dbReference type="Pfam" id="PF06985">
    <property type="entry name" value="HET"/>
    <property type="match status" value="1"/>
</dbReference>
<dbReference type="Pfam" id="PF26639">
    <property type="entry name" value="Het-6_barrel"/>
    <property type="match status" value="1"/>
</dbReference>